<evidence type="ECO:0000313" key="2">
    <source>
        <dbReference type="EMBL" id="BES90442.1"/>
    </source>
</evidence>
<evidence type="ECO:0000256" key="1">
    <source>
        <dbReference type="SAM" id="MobiDB-lite"/>
    </source>
</evidence>
<sequence length="116" mass="12327">MEGGAGRNVRKDPWRRGRAAAAAAGGGRCVLGRVVSDVGSPWRRARVAQIPARRLRCAAPLAGPTGSRAGRKNQSSQAGEKRRSGRTVKTERPSELDYIVQRRGAGGERPSGRAIV</sequence>
<name>A0ABN7AJB5_9HEMI</name>
<keyword evidence="3" id="KW-1185">Reference proteome</keyword>
<dbReference type="Proteomes" id="UP001307889">
    <property type="component" value="Chromosome 2"/>
</dbReference>
<proteinExistence type="predicted"/>
<dbReference type="EMBL" id="AP028910">
    <property type="protein sequence ID" value="BES90442.1"/>
    <property type="molecule type" value="Genomic_DNA"/>
</dbReference>
<protein>
    <submittedName>
        <fullName evidence="2">Uncharacterized protein</fullName>
    </submittedName>
</protein>
<accession>A0ABN7AJB5</accession>
<feature type="region of interest" description="Disordered" evidence="1">
    <location>
        <begin position="1"/>
        <end position="25"/>
    </location>
</feature>
<gene>
    <name evidence="2" type="ORF">NTJ_03249</name>
</gene>
<feature type="region of interest" description="Disordered" evidence="1">
    <location>
        <begin position="58"/>
        <end position="116"/>
    </location>
</feature>
<organism evidence="2 3">
    <name type="scientific">Nesidiocoris tenuis</name>
    <dbReference type="NCBI Taxonomy" id="355587"/>
    <lineage>
        <taxon>Eukaryota</taxon>
        <taxon>Metazoa</taxon>
        <taxon>Ecdysozoa</taxon>
        <taxon>Arthropoda</taxon>
        <taxon>Hexapoda</taxon>
        <taxon>Insecta</taxon>
        <taxon>Pterygota</taxon>
        <taxon>Neoptera</taxon>
        <taxon>Paraneoptera</taxon>
        <taxon>Hemiptera</taxon>
        <taxon>Heteroptera</taxon>
        <taxon>Panheteroptera</taxon>
        <taxon>Cimicomorpha</taxon>
        <taxon>Miridae</taxon>
        <taxon>Dicyphina</taxon>
        <taxon>Nesidiocoris</taxon>
    </lineage>
</organism>
<evidence type="ECO:0000313" key="3">
    <source>
        <dbReference type="Proteomes" id="UP001307889"/>
    </source>
</evidence>
<reference evidence="2 3" key="1">
    <citation type="submission" date="2023-09" db="EMBL/GenBank/DDBJ databases">
        <title>Nesidiocoris tenuis whole genome shotgun sequence.</title>
        <authorList>
            <person name="Shibata T."/>
            <person name="Shimoda M."/>
            <person name="Kobayashi T."/>
            <person name="Uehara T."/>
        </authorList>
    </citation>
    <scope>NUCLEOTIDE SEQUENCE [LARGE SCALE GENOMIC DNA]</scope>
    <source>
        <strain evidence="2 3">Japan</strain>
    </source>
</reference>